<dbReference type="InterPro" id="IPR040111">
    <property type="entry name" value="ODAD4"/>
</dbReference>
<evidence type="ECO:0000256" key="8">
    <source>
        <dbReference type="ARBA" id="ARBA00034143"/>
    </source>
</evidence>
<feature type="compositionally biased region" description="Low complexity" evidence="10">
    <location>
        <begin position="153"/>
        <end position="177"/>
    </location>
</feature>
<keyword evidence="4 9" id="KW-0802">TPR repeat</keyword>
<proteinExistence type="predicted"/>
<dbReference type="SUPFAM" id="SSF48452">
    <property type="entry name" value="TPR-like"/>
    <property type="match status" value="1"/>
</dbReference>
<evidence type="ECO:0000313" key="12">
    <source>
        <dbReference type="Proteomes" id="UP000327044"/>
    </source>
</evidence>
<reference evidence="11 12" key="1">
    <citation type="journal article" date="2018" name="Elife">
        <title>Firefly genomes illuminate parallel origins of bioluminescence in beetles.</title>
        <authorList>
            <person name="Fallon T.R."/>
            <person name="Lower S.E."/>
            <person name="Chang C.H."/>
            <person name="Bessho-Uehara M."/>
            <person name="Martin G.J."/>
            <person name="Bewick A.J."/>
            <person name="Behringer M."/>
            <person name="Debat H.J."/>
            <person name="Wong I."/>
            <person name="Day J.C."/>
            <person name="Suvorov A."/>
            <person name="Silva C.J."/>
            <person name="Stanger-Hall K.F."/>
            <person name="Hall D.W."/>
            <person name="Schmitz R.J."/>
            <person name="Nelson D.R."/>
            <person name="Lewis S.M."/>
            <person name="Shigenobu S."/>
            <person name="Bybee S.M."/>
            <person name="Larracuente A.M."/>
            <person name="Oba Y."/>
            <person name="Weng J.K."/>
        </authorList>
    </citation>
    <scope>NUCLEOTIDE SEQUENCE [LARGE SCALE GENOMIC DNA]</scope>
    <source>
        <strain evidence="11">1611_PpyrPB1</strain>
        <tissue evidence="11">Whole body</tissue>
    </source>
</reference>
<dbReference type="PROSITE" id="PS50005">
    <property type="entry name" value="TPR"/>
    <property type="match status" value="1"/>
</dbReference>
<dbReference type="PANTHER" id="PTHR23040">
    <property type="match status" value="1"/>
</dbReference>
<dbReference type="Proteomes" id="UP000327044">
    <property type="component" value="Unassembled WGS sequence"/>
</dbReference>
<keyword evidence="5" id="KW-0206">Cytoskeleton</keyword>
<keyword evidence="3" id="KW-0677">Repeat</keyword>
<evidence type="ECO:0000256" key="4">
    <source>
        <dbReference type="ARBA" id="ARBA00022803"/>
    </source>
</evidence>
<evidence type="ECO:0000256" key="5">
    <source>
        <dbReference type="ARBA" id="ARBA00023212"/>
    </source>
</evidence>
<feature type="region of interest" description="Disordered" evidence="10">
    <location>
        <begin position="149"/>
        <end position="211"/>
    </location>
</feature>
<dbReference type="AlphaFoldDB" id="A0A5N4A3B1"/>
<organism evidence="11 12">
    <name type="scientific">Photinus pyralis</name>
    <name type="common">Common eastern firefly</name>
    <name type="synonym">Lampyris pyralis</name>
    <dbReference type="NCBI Taxonomy" id="7054"/>
    <lineage>
        <taxon>Eukaryota</taxon>
        <taxon>Metazoa</taxon>
        <taxon>Ecdysozoa</taxon>
        <taxon>Arthropoda</taxon>
        <taxon>Hexapoda</taxon>
        <taxon>Insecta</taxon>
        <taxon>Pterygota</taxon>
        <taxon>Neoptera</taxon>
        <taxon>Endopterygota</taxon>
        <taxon>Coleoptera</taxon>
        <taxon>Polyphaga</taxon>
        <taxon>Elateriformia</taxon>
        <taxon>Elateroidea</taxon>
        <taxon>Lampyridae</taxon>
        <taxon>Lampyrinae</taxon>
        <taxon>Photinus</taxon>
    </lineage>
</organism>
<dbReference type="InterPro" id="IPR019734">
    <property type="entry name" value="TPR_rpt"/>
</dbReference>
<keyword evidence="12" id="KW-1185">Reference proteome</keyword>
<dbReference type="SMART" id="SM00028">
    <property type="entry name" value="TPR"/>
    <property type="match status" value="3"/>
</dbReference>
<dbReference type="EMBL" id="VVIM01000011">
    <property type="protein sequence ID" value="KAB0791815.1"/>
    <property type="molecule type" value="Genomic_DNA"/>
</dbReference>
<evidence type="ECO:0000256" key="1">
    <source>
        <dbReference type="ARBA" id="ARBA00004430"/>
    </source>
</evidence>
<comment type="caution">
    <text evidence="11">The sequence shown here is derived from an EMBL/GenBank/DDBJ whole genome shotgun (WGS) entry which is preliminary data.</text>
</comment>
<evidence type="ECO:0000256" key="3">
    <source>
        <dbReference type="ARBA" id="ARBA00022737"/>
    </source>
</evidence>
<evidence type="ECO:0000256" key="6">
    <source>
        <dbReference type="ARBA" id="ARBA00023273"/>
    </source>
</evidence>
<feature type="repeat" description="TPR" evidence="9">
    <location>
        <begin position="23"/>
        <end position="56"/>
    </location>
</feature>
<keyword evidence="2" id="KW-0963">Cytoplasm</keyword>
<dbReference type="PANTHER" id="PTHR23040:SF1">
    <property type="entry name" value="OUTER DYNEIN ARM-DOCKING COMPLEX SUBUNIT 4"/>
    <property type="match status" value="1"/>
</dbReference>
<dbReference type="InParanoid" id="A0A5N4A3B1"/>
<keyword evidence="6" id="KW-0966">Cell projection</keyword>
<evidence type="ECO:0000256" key="9">
    <source>
        <dbReference type="PROSITE-ProRule" id="PRU00339"/>
    </source>
</evidence>
<protein>
    <recommendedName>
        <fullName evidence="7">Outer dynein arm-docking complex subunit 4</fullName>
    </recommendedName>
    <alternativeName>
        <fullName evidence="8">Tetratricopeptide repeat protein 25</fullName>
    </alternativeName>
</protein>
<evidence type="ECO:0000313" key="11">
    <source>
        <dbReference type="EMBL" id="KAB0791815.1"/>
    </source>
</evidence>
<gene>
    <name evidence="11" type="ORF">PPYR_03615</name>
</gene>
<sequence length="273" mass="30608">MSNNKQRGRSESIVKLIYQQKEAKLWYEEANSHVKAENLLKALQAYNKALELNPSDKNCLVARSKCYLLLGQPESGLKDAEAALAVDKNFMKGIYQKAESLYYLGDFEHSLMYHYRGLRIRPDYDGFQLGIGKAQKAIENALGGAMLARKKSPGLSSTSKSSGKGKSKGTATTVSSKFSSVKHTPEPAIVKDTPKSTHGHTPMPRPVTANQSSKLLRELRTDKEYLDSLLNRPDVKCKINEDDSTVVGYIKDAVDFLNTRQEFWRQQLPCKFK</sequence>
<evidence type="ECO:0000256" key="7">
    <source>
        <dbReference type="ARBA" id="ARBA00034139"/>
    </source>
</evidence>
<dbReference type="GO" id="GO:0005930">
    <property type="term" value="C:axoneme"/>
    <property type="evidence" value="ECO:0007669"/>
    <property type="project" value="UniProtKB-SubCell"/>
</dbReference>
<evidence type="ECO:0000256" key="10">
    <source>
        <dbReference type="SAM" id="MobiDB-lite"/>
    </source>
</evidence>
<name>A0A5N4A3B1_PHOPY</name>
<evidence type="ECO:0000256" key="2">
    <source>
        <dbReference type="ARBA" id="ARBA00022490"/>
    </source>
</evidence>
<dbReference type="Pfam" id="PF00515">
    <property type="entry name" value="TPR_1"/>
    <property type="match status" value="1"/>
</dbReference>
<comment type="subcellular location">
    <subcellularLocation>
        <location evidence="1">Cytoplasm</location>
        <location evidence="1">Cytoskeleton</location>
        <location evidence="1">Cilium axoneme</location>
    </subcellularLocation>
</comment>
<accession>A0A5N4A3B1</accession>
<dbReference type="Gene3D" id="1.25.40.10">
    <property type="entry name" value="Tetratricopeptide repeat domain"/>
    <property type="match status" value="1"/>
</dbReference>
<dbReference type="InterPro" id="IPR011990">
    <property type="entry name" value="TPR-like_helical_dom_sf"/>
</dbReference>
<dbReference type="FunCoup" id="A0A5N4A3B1">
    <property type="interactions" value="1"/>
</dbReference>